<accession>A0A0E9UNJ3</accession>
<reference evidence="1" key="1">
    <citation type="submission" date="2014-11" db="EMBL/GenBank/DDBJ databases">
        <authorList>
            <person name="Amaro Gonzalez C."/>
        </authorList>
    </citation>
    <scope>NUCLEOTIDE SEQUENCE</scope>
</reference>
<proteinExistence type="predicted"/>
<dbReference type="EMBL" id="GBXM01042039">
    <property type="protein sequence ID" value="JAH66538.1"/>
    <property type="molecule type" value="Transcribed_RNA"/>
</dbReference>
<sequence>MHSRIQEPKIYFLCQSSSVLAQTAVSHLLSKMYFKNQKRFETVRPVEMLSTL</sequence>
<dbReference type="AlphaFoldDB" id="A0A0E9UNJ3"/>
<name>A0A0E9UNJ3_ANGAN</name>
<evidence type="ECO:0000313" key="1">
    <source>
        <dbReference type="EMBL" id="JAH66538.1"/>
    </source>
</evidence>
<reference evidence="1" key="2">
    <citation type="journal article" date="2015" name="Fish Shellfish Immunol.">
        <title>Early steps in the European eel (Anguilla anguilla)-Vibrio vulnificus interaction in the gills: Role of the RtxA13 toxin.</title>
        <authorList>
            <person name="Callol A."/>
            <person name="Pajuelo D."/>
            <person name="Ebbesson L."/>
            <person name="Teles M."/>
            <person name="MacKenzie S."/>
            <person name="Amaro C."/>
        </authorList>
    </citation>
    <scope>NUCLEOTIDE SEQUENCE</scope>
</reference>
<organism evidence="1">
    <name type="scientific">Anguilla anguilla</name>
    <name type="common">European freshwater eel</name>
    <name type="synonym">Muraena anguilla</name>
    <dbReference type="NCBI Taxonomy" id="7936"/>
    <lineage>
        <taxon>Eukaryota</taxon>
        <taxon>Metazoa</taxon>
        <taxon>Chordata</taxon>
        <taxon>Craniata</taxon>
        <taxon>Vertebrata</taxon>
        <taxon>Euteleostomi</taxon>
        <taxon>Actinopterygii</taxon>
        <taxon>Neopterygii</taxon>
        <taxon>Teleostei</taxon>
        <taxon>Anguilliformes</taxon>
        <taxon>Anguillidae</taxon>
        <taxon>Anguilla</taxon>
    </lineage>
</organism>
<protein>
    <submittedName>
        <fullName evidence="1">Uncharacterized protein</fullName>
    </submittedName>
</protein>